<sequence length="761" mass="89141">INDSLPISCVSCRRKKIKCNKLKPCNQCIKRSIPCHFPSTFRNIQINEDDLTSFDNEDLKHILSSNLRQELELFRVANLQLIESNNKLQCELNKLSTRLEGSNTVKDTKESSNKGIEISGETTEEGEKYYGPQSSSFMIESLKRQKSGSEESQSQPPVEARPEKHNLVEQSLAKKRLPPLLYALHRFDDPDISSDSETWADLQKQNFNVLVKLVNLFFDNNRYYETFISRTKVFEFLHSYQDIKDMEWENDDDLLLFYMILLLSLQKLTPSEFIELNLIPQPAIQALNKFKNYLSKNVLYHSFEKLRHNLLNESIITVQAYILCTEWYFIEQRYEECWSMMFHCCGIAYSIGLHVMGQFRSINSTSKNNDLNDEDDEEMDIFRFKVFFALKSLTGQICSILGRPNPISIQVNSIVLKSSPLSSNQSNINMNKNKTQALLKIGLSECLRLSNSMLIENFMIDFTIDDLLNLNKKFEQEIELLEWFISDEYLSDEEESKDNEGDLLKIDKTNILMDLIVLHINKAKLFEPFVNKFEKIDQYDLIIKNLIHSILKFLELLNYFIENFLNMFVEKYFHYHTRLGGSDLSELIDDNFGKLFRIYFPFLNSSIYQGIIVVFTFLHYKFQEFVVNKDKTDTMINNEFLKLLELNFNSLLNFDRRISGILNSITKLWPSNVAYLMHKVLKNINQIYERQNCNEEANDHLNSQFNDDQSNFEFTQLYGFHLNDPFWITNPENLPHYLSSPSDEATPKSHMNRDSKNQSST</sequence>
<dbReference type="Gene3D" id="4.10.240.10">
    <property type="entry name" value="Zn(2)-C6 fungal-type DNA-binding domain"/>
    <property type="match status" value="1"/>
</dbReference>
<evidence type="ECO:0000313" key="6">
    <source>
        <dbReference type="Proteomes" id="UP000094285"/>
    </source>
</evidence>
<gene>
    <name evidence="5" type="ORF">CANTADRAFT_38546</name>
</gene>
<dbReference type="SUPFAM" id="SSF57701">
    <property type="entry name" value="Zn2/Cys6 DNA-binding domain"/>
    <property type="match status" value="1"/>
</dbReference>
<dbReference type="CDD" id="cd00067">
    <property type="entry name" value="GAL4"/>
    <property type="match status" value="1"/>
</dbReference>
<evidence type="ECO:0000259" key="4">
    <source>
        <dbReference type="PROSITE" id="PS50048"/>
    </source>
</evidence>
<dbReference type="GO" id="GO:0000981">
    <property type="term" value="F:DNA-binding transcription factor activity, RNA polymerase II-specific"/>
    <property type="evidence" value="ECO:0007669"/>
    <property type="project" value="InterPro"/>
</dbReference>
<dbReference type="EMBL" id="KV453913">
    <property type="protein sequence ID" value="ODV78442.1"/>
    <property type="molecule type" value="Genomic_DNA"/>
</dbReference>
<dbReference type="InterPro" id="IPR050613">
    <property type="entry name" value="Sec_Metabolite_Reg"/>
</dbReference>
<accession>A0A1E4SGA5</accession>
<organism evidence="5 6">
    <name type="scientific">Suhomyces tanzawaensis NRRL Y-17324</name>
    <dbReference type="NCBI Taxonomy" id="984487"/>
    <lineage>
        <taxon>Eukaryota</taxon>
        <taxon>Fungi</taxon>
        <taxon>Dikarya</taxon>
        <taxon>Ascomycota</taxon>
        <taxon>Saccharomycotina</taxon>
        <taxon>Pichiomycetes</taxon>
        <taxon>Debaryomycetaceae</taxon>
        <taxon>Suhomyces</taxon>
    </lineage>
</organism>
<feature type="compositionally biased region" description="Basic and acidic residues" evidence="3">
    <location>
        <begin position="745"/>
        <end position="761"/>
    </location>
</feature>
<dbReference type="InterPro" id="IPR001138">
    <property type="entry name" value="Zn2Cys6_DnaBD"/>
</dbReference>
<dbReference type="PROSITE" id="PS00463">
    <property type="entry name" value="ZN2_CY6_FUNGAL_1"/>
    <property type="match status" value="1"/>
</dbReference>
<keyword evidence="6" id="KW-1185">Reference proteome</keyword>
<dbReference type="PANTHER" id="PTHR31001">
    <property type="entry name" value="UNCHARACTERIZED TRANSCRIPTIONAL REGULATORY PROTEIN"/>
    <property type="match status" value="1"/>
</dbReference>
<dbReference type="Pfam" id="PF00172">
    <property type="entry name" value="Zn_clus"/>
    <property type="match status" value="1"/>
</dbReference>
<feature type="non-terminal residue" evidence="5">
    <location>
        <position position="761"/>
    </location>
</feature>
<evidence type="ECO:0000256" key="2">
    <source>
        <dbReference type="ARBA" id="ARBA00023242"/>
    </source>
</evidence>
<dbReference type="AlphaFoldDB" id="A0A1E4SGA5"/>
<feature type="region of interest" description="Disordered" evidence="3">
    <location>
        <begin position="738"/>
        <end position="761"/>
    </location>
</feature>
<protein>
    <recommendedName>
        <fullName evidence="4">Zn(2)-C6 fungal-type domain-containing protein</fullName>
    </recommendedName>
</protein>
<proteinExistence type="predicted"/>
<feature type="region of interest" description="Disordered" evidence="3">
    <location>
        <begin position="102"/>
        <end position="165"/>
    </location>
</feature>
<evidence type="ECO:0000313" key="5">
    <source>
        <dbReference type="EMBL" id="ODV78442.1"/>
    </source>
</evidence>
<comment type="subcellular location">
    <subcellularLocation>
        <location evidence="1">Nucleus</location>
    </subcellularLocation>
</comment>
<dbReference type="GO" id="GO:0005634">
    <property type="term" value="C:nucleus"/>
    <property type="evidence" value="ECO:0007669"/>
    <property type="project" value="UniProtKB-SubCell"/>
</dbReference>
<dbReference type="CDD" id="cd12148">
    <property type="entry name" value="fungal_TF_MHR"/>
    <property type="match status" value="1"/>
</dbReference>
<dbReference type="InterPro" id="IPR036864">
    <property type="entry name" value="Zn2-C6_fun-type_DNA-bd_sf"/>
</dbReference>
<dbReference type="PANTHER" id="PTHR31001:SF88">
    <property type="entry name" value="TRANSCRIPTION FACTOR PDR3"/>
    <property type="match status" value="1"/>
</dbReference>
<dbReference type="GO" id="GO:0008270">
    <property type="term" value="F:zinc ion binding"/>
    <property type="evidence" value="ECO:0007669"/>
    <property type="project" value="InterPro"/>
</dbReference>
<dbReference type="PROSITE" id="PS50048">
    <property type="entry name" value="ZN2_CY6_FUNGAL_2"/>
    <property type="match status" value="1"/>
</dbReference>
<dbReference type="SMART" id="SM00066">
    <property type="entry name" value="GAL4"/>
    <property type="match status" value="1"/>
</dbReference>
<dbReference type="OrthoDB" id="435881at2759"/>
<keyword evidence="2" id="KW-0539">Nucleus</keyword>
<dbReference type="GeneID" id="30982897"/>
<name>A0A1E4SGA5_9ASCO</name>
<evidence type="ECO:0000256" key="1">
    <source>
        <dbReference type="ARBA" id="ARBA00004123"/>
    </source>
</evidence>
<dbReference type="STRING" id="984487.A0A1E4SGA5"/>
<feature type="non-terminal residue" evidence="5">
    <location>
        <position position="1"/>
    </location>
</feature>
<dbReference type="Proteomes" id="UP000094285">
    <property type="component" value="Unassembled WGS sequence"/>
</dbReference>
<evidence type="ECO:0000256" key="3">
    <source>
        <dbReference type="SAM" id="MobiDB-lite"/>
    </source>
</evidence>
<reference evidence="6" key="1">
    <citation type="submission" date="2016-05" db="EMBL/GenBank/DDBJ databases">
        <title>Comparative genomics of biotechnologically important yeasts.</title>
        <authorList>
            <consortium name="DOE Joint Genome Institute"/>
            <person name="Riley R."/>
            <person name="Haridas S."/>
            <person name="Wolfe K.H."/>
            <person name="Lopes M.R."/>
            <person name="Hittinger C.T."/>
            <person name="Goker M."/>
            <person name="Salamov A."/>
            <person name="Wisecaver J."/>
            <person name="Long T.M."/>
            <person name="Aerts A.L."/>
            <person name="Barry K."/>
            <person name="Choi C."/>
            <person name="Clum A."/>
            <person name="Coughlan A.Y."/>
            <person name="Deshpande S."/>
            <person name="Douglass A.P."/>
            <person name="Hanson S.J."/>
            <person name="Klenk H.-P."/>
            <person name="Labutti K."/>
            <person name="Lapidus A."/>
            <person name="Lindquist E."/>
            <person name="Lipzen A."/>
            <person name="Meier-Kolthoff J.P."/>
            <person name="Ohm R.A."/>
            <person name="Otillar R.P."/>
            <person name="Pangilinan J."/>
            <person name="Peng Y."/>
            <person name="Rokas A."/>
            <person name="Rosa C.A."/>
            <person name="Scheuner C."/>
            <person name="Sibirny A.A."/>
            <person name="Slot J.C."/>
            <person name="Stielow J.B."/>
            <person name="Sun H."/>
            <person name="Kurtzman C.P."/>
            <person name="Blackwell M."/>
            <person name="Grigoriev I.V."/>
            <person name="Jeffries T.W."/>
        </authorList>
    </citation>
    <scope>NUCLEOTIDE SEQUENCE [LARGE SCALE GENOMIC DNA]</scope>
    <source>
        <strain evidence="6">NRRL Y-17324</strain>
    </source>
</reference>
<dbReference type="RefSeq" id="XP_020063564.1">
    <property type="nucleotide sequence ID" value="XM_020208760.1"/>
</dbReference>
<feature type="domain" description="Zn(2)-C6 fungal-type" evidence="4">
    <location>
        <begin position="8"/>
        <end position="37"/>
    </location>
</feature>